<evidence type="ECO:0000313" key="2">
    <source>
        <dbReference type="EMBL" id="KAG1534969.1"/>
    </source>
</evidence>
<name>A0A9P6XYH4_RHIOR</name>
<dbReference type="Proteomes" id="UP000717996">
    <property type="component" value="Unassembled WGS sequence"/>
</dbReference>
<feature type="region of interest" description="Disordered" evidence="1">
    <location>
        <begin position="51"/>
        <end position="73"/>
    </location>
</feature>
<dbReference type="EMBL" id="JAANIT010003008">
    <property type="protein sequence ID" value="KAG1534969.1"/>
    <property type="molecule type" value="Genomic_DNA"/>
</dbReference>
<accession>A0A9P6XYH4</accession>
<organism evidence="2 3">
    <name type="scientific">Rhizopus oryzae</name>
    <name type="common">Mucormycosis agent</name>
    <name type="synonym">Rhizopus arrhizus var. delemar</name>
    <dbReference type="NCBI Taxonomy" id="64495"/>
    <lineage>
        <taxon>Eukaryota</taxon>
        <taxon>Fungi</taxon>
        <taxon>Fungi incertae sedis</taxon>
        <taxon>Mucoromycota</taxon>
        <taxon>Mucoromycotina</taxon>
        <taxon>Mucoromycetes</taxon>
        <taxon>Mucorales</taxon>
        <taxon>Mucorineae</taxon>
        <taxon>Rhizopodaceae</taxon>
        <taxon>Rhizopus</taxon>
    </lineage>
</organism>
<evidence type="ECO:0000256" key="1">
    <source>
        <dbReference type="SAM" id="MobiDB-lite"/>
    </source>
</evidence>
<gene>
    <name evidence="2" type="ORF">G6F51_011790</name>
</gene>
<protein>
    <submittedName>
        <fullName evidence="2">Uncharacterized protein</fullName>
    </submittedName>
</protein>
<dbReference type="OrthoDB" id="2425329at2759"/>
<sequence length="92" mass="10791">MTPVYRTSFQSSFYYDTTRLGQIEAQHELARNFYDDDEFCPIYSTDHLDDRDRIQQRLTPSPRTSPSIKNSKRVIPIINPNNMTPISILHSK</sequence>
<dbReference type="AlphaFoldDB" id="A0A9P6XYH4"/>
<proteinExistence type="predicted"/>
<reference evidence="2" key="1">
    <citation type="journal article" date="2020" name="Microb. Genom.">
        <title>Genetic diversity of clinical and environmental Mucorales isolates obtained from an investigation of mucormycosis cases among solid organ transplant recipients.</title>
        <authorList>
            <person name="Nguyen M.H."/>
            <person name="Kaul D."/>
            <person name="Muto C."/>
            <person name="Cheng S.J."/>
            <person name="Richter R.A."/>
            <person name="Bruno V.M."/>
            <person name="Liu G."/>
            <person name="Beyhan S."/>
            <person name="Sundermann A.J."/>
            <person name="Mounaud S."/>
            <person name="Pasculle A.W."/>
            <person name="Nierman W.C."/>
            <person name="Driscoll E."/>
            <person name="Cumbie R."/>
            <person name="Clancy C.J."/>
            <person name="Dupont C.L."/>
        </authorList>
    </citation>
    <scope>NUCLEOTIDE SEQUENCE</scope>
    <source>
        <strain evidence="2">GL16</strain>
    </source>
</reference>
<feature type="compositionally biased region" description="Polar residues" evidence="1">
    <location>
        <begin position="56"/>
        <end position="69"/>
    </location>
</feature>
<comment type="caution">
    <text evidence="2">The sequence shown here is derived from an EMBL/GenBank/DDBJ whole genome shotgun (WGS) entry which is preliminary data.</text>
</comment>
<evidence type="ECO:0000313" key="3">
    <source>
        <dbReference type="Proteomes" id="UP000717996"/>
    </source>
</evidence>
<dbReference type="OMA" id="PIRSCEE"/>